<evidence type="ECO:0000256" key="4">
    <source>
        <dbReference type="ARBA" id="ARBA00022703"/>
    </source>
</evidence>
<dbReference type="SUPFAM" id="SSF56854">
    <property type="entry name" value="Bcl-2 inhibitors of programmed cell death"/>
    <property type="match status" value="1"/>
</dbReference>
<name>A0A8C4Q5W8_EPTBU</name>
<dbReference type="Gene3D" id="1.10.437.10">
    <property type="entry name" value="Blc2-like"/>
    <property type="match status" value="1"/>
</dbReference>
<sequence>MFNCDGYAYVVHRVAPDVLQNPFSQAEAILIQLCDEVFSKYREAYGEMVARLDPNCRGLSNPSSVAGTVTRVAEVLFSDGQVNWGRLVTLIVLLATVAQEIDDQFGTVDERAEVLSLEMSQFVMEHLGDWIRERGGWVSPRAGVACAELAGVITSETAELLSDAESSIFGCQD</sequence>
<evidence type="ECO:0000256" key="5">
    <source>
        <dbReference type="ARBA" id="ARBA00022989"/>
    </source>
</evidence>
<dbReference type="GO" id="GO:0042981">
    <property type="term" value="P:regulation of apoptotic process"/>
    <property type="evidence" value="ECO:0007669"/>
    <property type="project" value="InterPro"/>
</dbReference>
<dbReference type="CDD" id="cd06845">
    <property type="entry name" value="Bcl-2_like"/>
    <property type="match status" value="1"/>
</dbReference>
<dbReference type="PRINTS" id="PR01862">
    <property type="entry name" value="BCL2FAMILY"/>
</dbReference>
<dbReference type="PANTHER" id="PTHR11256">
    <property type="entry name" value="BCL-2 RELATED"/>
    <property type="match status" value="1"/>
</dbReference>
<keyword evidence="6" id="KW-0472">Membrane</keyword>
<organism evidence="8 9">
    <name type="scientific">Eptatretus burgeri</name>
    <name type="common">Inshore hagfish</name>
    <dbReference type="NCBI Taxonomy" id="7764"/>
    <lineage>
        <taxon>Eukaryota</taxon>
        <taxon>Metazoa</taxon>
        <taxon>Chordata</taxon>
        <taxon>Craniata</taxon>
        <taxon>Vertebrata</taxon>
        <taxon>Cyclostomata</taxon>
        <taxon>Myxini</taxon>
        <taxon>Myxiniformes</taxon>
        <taxon>Myxinidae</taxon>
        <taxon>Eptatretinae</taxon>
        <taxon>Eptatretus</taxon>
    </lineage>
</organism>
<dbReference type="AlphaFoldDB" id="A0A8C4Q5W8"/>
<dbReference type="InterPro" id="IPR026298">
    <property type="entry name" value="Bcl-2_fam"/>
</dbReference>
<accession>A0A8C4Q5W8</accession>
<dbReference type="Pfam" id="PF00452">
    <property type="entry name" value="Bcl-2"/>
    <property type="match status" value="1"/>
</dbReference>
<comment type="similarity">
    <text evidence="2">Belongs to the Bcl-2 family.</text>
</comment>
<dbReference type="PROSITE" id="PS50062">
    <property type="entry name" value="BCL2_FAMILY"/>
    <property type="match status" value="1"/>
</dbReference>
<dbReference type="GO" id="GO:0005741">
    <property type="term" value="C:mitochondrial outer membrane"/>
    <property type="evidence" value="ECO:0007669"/>
    <property type="project" value="TreeGrafter"/>
</dbReference>
<dbReference type="GO" id="GO:0012505">
    <property type="term" value="C:endomembrane system"/>
    <property type="evidence" value="ECO:0007669"/>
    <property type="project" value="UniProtKB-SubCell"/>
</dbReference>
<reference evidence="8" key="1">
    <citation type="submission" date="2025-08" db="UniProtKB">
        <authorList>
            <consortium name="Ensembl"/>
        </authorList>
    </citation>
    <scope>IDENTIFICATION</scope>
</reference>
<dbReference type="SMART" id="SM00337">
    <property type="entry name" value="BCL"/>
    <property type="match status" value="1"/>
</dbReference>
<dbReference type="Ensembl" id="ENSEBUT00000010754.1">
    <property type="protein sequence ID" value="ENSEBUP00000010211.1"/>
    <property type="gene ID" value="ENSEBUG00000006558.1"/>
</dbReference>
<keyword evidence="4" id="KW-0053">Apoptosis</keyword>
<evidence type="ECO:0000256" key="1">
    <source>
        <dbReference type="ARBA" id="ARBA00004308"/>
    </source>
</evidence>
<reference evidence="8" key="2">
    <citation type="submission" date="2025-09" db="UniProtKB">
        <authorList>
            <consortium name="Ensembl"/>
        </authorList>
    </citation>
    <scope>IDENTIFICATION</scope>
</reference>
<evidence type="ECO:0000313" key="8">
    <source>
        <dbReference type="Ensembl" id="ENSEBUP00000010211.1"/>
    </source>
</evidence>
<dbReference type="GO" id="GO:0001836">
    <property type="term" value="P:release of cytochrome c from mitochondria"/>
    <property type="evidence" value="ECO:0007669"/>
    <property type="project" value="TreeGrafter"/>
</dbReference>
<evidence type="ECO:0000256" key="6">
    <source>
        <dbReference type="ARBA" id="ARBA00023136"/>
    </source>
</evidence>
<evidence type="ECO:0000313" key="9">
    <source>
        <dbReference type="Proteomes" id="UP000694388"/>
    </source>
</evidence>
<feature type="domain" description="Bcl-2 Bcl-2 homology region 1-3" evidence="7">
    <location>
        <begin position="30"/>
        <end position="137"/>
    </location>
</feature>
<dbReference type="GO" id="GO:0051400">
    <property type="term" value="F:BH domain binding"/>
    <property type="evidence" value="ECO:0007669"/>
    <property type="project" value="TreeGrafter"/>
</dbReference>
<comment type="subcellular location">
    <subcellularLocation>
        <location evidence="1">Endomembrane system</location>
    </subcellularLocation>
</comment>
<dbReference type="InterPro" id="IPR036834">
    <property type="entry name" value="Bcl-2-like_sf"/>
</dbReference>
<dbReference type="GeneTree" id="ENSGT00930000152725"/>
<dbReference type="GO" id="GO:0008630">
    <property type="term" value="P:intrinsic apoptotic signaling pathway in response to DNA damage"/>
    <property type="evidence" value="ECO:0007669"/>
    <property type="project" value="TreeGrafter"/>
</dbReference>
<dbReference type="PANTHER" id="PTHR11256:SF47">
    <property type="entry name" value="BCL-2-LIKE PROTEIN 10"/>
    <property type="match status" value="1"/>
</dbReference>
<evidence type="ECO:0000256" key="2">
    <source>
        <dbReference type="ARBA" id="ARBA00009458"/>
    </source>
</evidence>
<dbReference type="Proteomes" id="UP000694388">
    <property type="component" value="Unplaced"/>
</dbReference>
<keyword evidence="5" id="KW-1133">Transmembrane helix</keyword>
<evidence type="ECO:0000259" key="7">
    <source>
        <dbReference type="SMART" id="SM00337"/>
    </source>
</evidence>
<keyword evidence="9" id="KW-1185">Reference proteome</keyword>
<protein>
    <recommendedName>
        <fullName evidence="7">Bcl-2 Bcl-2 homology region 1-3 domain-containing protein</fullName>
    </recommendedName>
</protein>
<dbReference type="InterPro" id="IPR002475">
    <property type="entry name" value="Bcl2-like"/>
</dbReference>
<keyword evidence="3" id="KW-0812">Transmembrane</keyword>
<dbReference type="InterPro" id="IPR046371">
    <property type="entry name" value="Bcl-2_BH1-3"/>
</dbReference>
<proteinExistence type="inferred from homology"/>
<dbReference type="GO" id="GO:0097192">
    <property type="term" value="P:extrinsic apoptotic signaling pathway in absence of ligand"/>
    <property type="evidence" value="ECO:0007669"/>
    <property type="project" value="TreeGrafter"/>
</dbReference>
<evidence type="ECO:0000256" key="3">
    <source>
        <dbReference type="ARBA" id="ARBA00022692"/>
    </source>
</evidence>